<keyword evidence="3" id="KW-1185">Reference proteome</keyword>
<dbReference type="SUPFAM" id="SSF140996">
    <property type="entry name" value="Hermes dimerisation domain"/>
    <property type="match status" value="1"/>
</dbReference>
<dbReference type="AlphaFoldDB" id="V9EXR7"/>
<dbReference type="OrthoDB" id="129632at2759"/>
<protein>
    <submittedName>
        <fullName evidence="2">Uncharacterized protein</fullName>
    </submittedName>
</protein>
<feature type="compositionally biased region" description="Basic and acidic residues" evidence="1">
    <location>
        <begin position="1"/>
        <end position="31"/>
    </location>
</feature>
<evidence type="ECO:0000313" key="3">
    <source>
        <dbReference type="Proteomes" id="UP000018721"/>
    </source>
</evidence>
<dbReference type="HOGENOM" id="CLU_1859206_0_0_1"/>
<evidence type="ECO:0000313" key="2">
    <source>
        <dbReference type="EMBL" id="ETI44075.1"/>
    </source>
</evidence>
<evidence type="ECO:0000256" key="1">
    <source>
        <dbReference type="SAM" id="MobiDB-lite"/>
    </source>
</evidence>
<organism evidence="2 3">
    <name type="scientific">Phytophthora nicotianae P1569</name>
    <dbReference type="NCBI Taxonomy" id="1317065"/>
    <lineage>
        <taxon>Eukaryota</taxon>
        <taxon>Sar</taxon>
        <taxon>Stramenopiles</taxon>
        <taxon>Oomycota</taxon>
        <taxon>Peronosporomycetes</taxon>
        <taxon>Peronosporales</taxon>
        <taxon>Peronosporaceae</taxon>
        <taxon>Phytophthora</taxon>
    </lineage>
</organism>
<accession>V9EXR7</accession>
<reference evidence="2 3" key="1">
    <citation type="submission" date="2013-11" db="EMBL/GenBank/DDBJ databases">
        <title>The Genome Sequence of Phytophthora parasitica P1569.</title>
        <authorList>
            <consortium name="The Broad Institute Genomics Platform"/>
            <person name="Russ C."/>
            <person name="Tyler B."/>
            <person name="Panabieres F."/>
            <person name="Shan W."/>
            <person name="Tripathy S."/>
            <person name="Grunwald N."/>
            <person name="Machado M."/>
            <person name="Johnson C.S."/>
            <person name="Arredondo F."/>
            <person name="Hong C."/>
            <person name="Coffey M."/>
            <person name="Young S.K."/>
            <person name="Zeng Q."/>
            <person name="Gargeya S."/>
            <person name="Fitzgerald M."/>
            <person name="Abouelleil A."/>
            <person name="Alvarado L."/>
            <person name="Chapman S.B."/>
            <person name="Gainer-Dewar J."/>
            <person name="Goldberg J."/>
            <person name="Griggs A."/>
            <person name="Gujja S."/>
            <person name="Hansen M."/>
            <person name="Howarth C."/>
            <person name="Imamovic A."/>
            <person name="Ireland A."/>
            <person name="Larimer J."/>
            <person name="McCowan C."/>
            <person name="Murphy C."/>
            <person name="Pearson M."/>
            <person name="Poon T.W."/>
            <person name="Priest M."/>
            <person name="Roberts A."/>
            <person name="Saif S."/>
            <person name="Shea T."/>
            <person name="Sykes S."/>
            <person name="Wortman J."/>
            <person name="Nusbaum C."/>
            <person name="Birren B."/>
        </authorList>
    </citation>
    <scope>NUCLEOTIDE SEQUENCE [LARGE SCALE GENOMIC DNA]</scope>
    <source>
        <strain evidence="2 3">P1569</strain>
    </source>
</reference>
<gene>
    <name evidence="2" type="ORF">F443_11176</name>
</gene>
<feature type="region of interest" description="Disordered" evidence="1">
    <location>
        <begin position="1"/>
        <end position="45"/>
    </location>
</feature>
<name>V9EXR7_PHYNI</name>
<proteinExistence type="predicted"/>
<dbReference type="Proteomes" id="UP000018721">
    <property type="component" value="Unassembled WGS sequence"/>
</dbReference>
<sequence length="138" mass="16353">MKHVETYHQEKIQEYYRDKDKKKPRGNKRDSSSSYSSVPQKKIKALSSEDQRLVDRKLAIWLARYQRPMALVEDEGFRSYLKLQTILIASSVTFPSNRTERQHHWLGHRFLIEVAGDSEIRLFRLLPDDRYLDRSASA</sequence>
<dbReference type="EMBL" id="ANIZ01001920">
    <property type="protein sequence ID" value="ETI44075.1"/>
    <property type="molecule type" value="Genomic_DNA"/>
</dbReference>
<comment type="caution">
    <text evidence="2">The sequence shown here is derived from an EMBL/GenBank/DDBJ whole genome shotgun (WGS) entry which is preliminary data.</text>
</comment>